<dbReference type="Gramene" id="OE9A096309T1">
    <property type="protein sequence ID" value="OE9A096309C1"/>
    <property type="gene ID" value="OE9A096309"/>
</dbReference>
<organism evidence="2 3">
    <name type="scientific">Olea europaea subsp. europaea</name>
    <dbReference type="NCBI Taxonomy" id="158383"/>
    <lineage>
        <taxon>Eukaryota</taxon>
        <taxon>Viridiplantae</taxon>
        <taxon>Streptophyta</taxon>
        <taxon>Embryophyta</taxon>
        <taxon>Tracheophyta</taxon>
        <taxon>Spermatophyta</taxon>
        <taxon>Magnoliopsida</taxon>
        <taxon>eudicotyledons</taxon>
        <taxon>Gunneridae</taxon>
        <taxon>Pentapetalae</taxon>
        <taxon>asterids</taxon>
        <taxon>lamiids</taxon>
        <taxon>Lamiales</taxon>
        <taxon>Oleaceae</taxon>
        <taxon>Oleeae</taxon>
        <taxon>Olea</taxon>
    </lineage>
</organism>
<evidence type="ECO:0000259" key="1">
    <source>
        <dbReference type="Pfam" id="PF08387"/>
    </source>
</evidence>
<dbReference type="OrthoDB" id="1298633at2759"/>
<reference evidence="2 3" key="1">
    <citation type="submission" date="2019-12" db="EMBL/GenBank/DDBJ databases">
        <authorList>
            <person name="Alioto T."/>
            <person name="Alioto T."/>
            <person name="Gomez Garrido J."/>
        </authorList>
    </citation>
    <scope>NUCLEOTIDE SEQUENCE [LARGE SCALE GENOMIC DNA]</scope>
</reference>
<dbReference type="Pfam" id="PF08387">
    <property type="entry name" value="FBD"/>
    <property type="match status" value="1"/>
</dbReference>
<sequence>MKISVIMDWEGSDASPVSDFLNVQYYSDVLLNQLQEVRLESISGTVSEMTLIMLLLEKSPKLKRMVIDPVQE</sequence>
<feature type="domain" description="FBD" evidence="1">
    <location>
        <begin position="30"/>
        <end position="67"/>
    </location>
</feature>
<evidence type="ECO:0000313" key="3">
    <source>
        <dbReference type="Proteomes" id="UP000594638"/>
    </source>
</evidence>
<name>A0A8S0SPV6_OLEEU</name>
<evidence type="ECO:0000313" key="2">
    <source>
        <dbReference type="EMBL" id="CAA2993678.1"/>
    </source>
</evidence>
<proteinExistence type="predicted"/>
<dbReference type="Proteomes" id="UP000594638">
    <property type="component" value="Unassembled WGS sequence"/>
</dbReference>
<dbReference type="EMBL" id="CACTIH010005453">
    <property type="protein sequence ID" value="CAA2993678.1"/>
    <property type="molecule type" value="Genomic_DNA"/>
</dbReference>
<keyword evidence="3" id="KW-1185">Reference proteome</keyword>
<comment type="caution">
    <text evidence="2">The sequence shown here is derived from an EMBL/GenBank/DDBJ whole genome shotgun (WGS) entry which is preliminary data.</text>
</comment>
<dbReference type="AlphaFoldDB" id="A0A8S0SPV6"/>
<gene>
    <name evidence="2" type="ORF">OLEA9_A096309</name>
</gene>
<dbReference type="InterPro" id="IPR006566">
    <property type="entry name" value="FBD"/>
</dbReference>
<accession>A0A8S0SPV6</accession>
<protein>
    <recommendedName>
        <fullName evidence="1">FBD domain-containing protein</fullName>
    </recommendedName>
</protein>